<dbReference type="Gene3D" id="1.10.510.10">
    <property type="entry name" value="Transferase(Phosphotransferase) domain 1"/>
    <property type="match status" value="4"/>
</dbReference>
<evidence type="ECO:0000313" key="2">
    <source>
        <dbReference type="EMBL" id="RHZ61625.1"/>
    </source>
</evidence>
<proteinExistence type="predicted"/>
<sequence>MGVEKIGQGGFSQIFKATWKINEGIDGKGTARRSSERVFVLKVLNNSQNVDTEFLNELKYTFQFMSNLNNYEGSIIKCYGVTQEPQTKNYAFVLEYASNGDLHHFINKNFERFAWKSKIDYLNKIVEGIKKIHDKKIIHRDLHSGNILINRYGFIKSNNDDYKFPIISDLGFRSIIKCYGVTREPQTKNYAFVLEYASNGDLHHFINKNFERFAWKSKIDYLNKIVEGIKKIHDKKIIHRDLHSGNILINRYGFIKSNNDDYKFPIISDLGFSQPANIYSNISRESQIYGIIPYMAPELFKYKPYSYASDIYSLGMIMWELTSGHRPFHDREHGPKLILDILDEKRPEITEDTPELTREPQTKNYAFVLEYMSNGDLHHFINKNFERFAWKSKIYYLNKIVKGIKKIHDKKIIHRDLHSGNILINRYGFIKSNNDDYKFPIISDLGFSQPANIDSNISRESQIYGIIPYMAPELFKYKPYSYASDIYSLGMIMWELTSGHRPFHDREHGPKLILDILDEKRPEITEDTPECWANLMKRCWHPDPSQRPTIGELSKEFQHYHYGYVSEDIIKELYLDEYDILLEFNEAEKKRLEMVESKKPFVKNPGYEHPNSRYYSTSLNSMLESINSTVSDLFSNDNLFSNDHFDIMDFNSNHKNNFENSDHNSNELLQEKNIEDQNDFKRRKIIDYLNECCVDDRSKSKNQKNKESQIYGIIPYMAPELFKYKPYSYASDIYSLGMIMWELTSGHRPFHDREHGPKLILDILDEKRPEITEDTPECWANLMKRCWHPDPSQRPTIGELSKEFQHYYYGYVSEDIIKELYLDEYDIWLEFNEAEKKRLEMVESKKPFVKNPGYEHPNSRYYSTSLNSMLESINSTVTESSPPVDCHHRQN</sequence>
<dbReference type="GO" id="GO:0005524">
    <property type="term" value="F:ATP binding"/>
    <property type="evidence" value="ECO:0007669"/>
    <property type="project" value="InterPro"/>
</dbReference>
<dbReference type="Proteomes" id="UP000266861">
    <property type="component" value="Unassembled WGS sequence"/>
</dbReference>
<keyword evidence="3" id="KW-1185">Reference proteome</keyword>
<evidence type="ECO:0000313" key="3">
    <source>
        <dbReference type="Proteomes" id="UP000266861"/>
    </source>
</evidence>
<dbReference type="GO" id="GO:0004672">
    <property type="term" value="F:protein kinase activity"/>
    <property type="evidence" value="ECO:0007669"/>
    <property type="project" value="InterPro"/>
</dbReference>
<comment type="caution">
    <text evidence="2">The sequence shown here is derived from an EMBL/GenBank/DDBJ whole genome shotgun (WGS) entry which is preliminary data.</text>
</comment>
<dbReference type="InterPro" id="IPR000719">
    <property type="entry name" value="Prot_kinase_dom"/>
</dbReference>
<dbReference type="PRINTS" id="PR00109">
    <property type="entry name" value="TYRKINASE"/>
</dbReference>
<dbReference type="STRING" id="1348612.A0A397HEV0"/>
<dbReference type="InterPro" id="IPR001245">
    <property type="entry name" value="Ser-Thr/Tyr_kinase_cat_dom"/>
</dbReference>
<dbReference type="GO" id="GO:0007165">
    <property type="term" value="P:signal transduction"/>
    <property type="evidence" value="ECO:0007669"/>
    <property type="project" value="TreeGrafter"/>
</dbReference>
<name>A0A397HEV0_9GLOM</name>
<dbReference type="PROSITE" id="PS50011">
    <property type="entry name" value="PROTEIN_KINASE_DOM"/>
    <property type="match status" value="2"/>
</dbReference>
<organism evidence="2 3">
    <name type="scientific">Diversispora epigaea</name>
    <dbReference type="NCBI Taxonomy" id="1348612"/>
    <lineage>
        <taxon>Eukaryota</taxon>
        <taxon>Fungi</taxon>
        <taxon>Fungi incertae sedis</taxon>
        <taxon>Mucoromycota</taxon>
        <taxon>Glomeromycotina</taxon>
        <taxon>Glomeromycetes</taxon>
        <taxon>Diversisporales</taxon>
        <taxon>Diversisporaceae</taxon>
        <taxon>Diversispora</taxon>
    </lineage>
</organism>
<dbReference type="Pfam" id="PF00069">
    <property type="entry name" value="Pkinase"/>
    <property type="match status" value="1"/>
</dbReference>
<protein>
    <recommendedName>
        <fullName evidence="1">Protein kinase domain-containing protein</fullName>
    </recommendedName>
</protein>
<dbReference type="GO" id="GO:0005737">
    <property type="term" value="C:cytoplasm"/>
    <property type="evidence" value="ECO:0007669"/>
    <property type="project" value="TreeGrafter"/>
</dbReference>
<dbReference type="PANTHER" id="PTHR23257">
    <property type="entry name" value="SERINE-THREONINE PROTEIN KINASE"/>
    <property type="match status" value="1"/>
</dbReference>
<accession>A0A397HEV0</accession>
<feature type="domain" description="Protein kinase" evidence="1">
    <location>
        <begin position="551"/>
        <end position="809"/>
    </location>
</feature>
<gene>
    <name evidence="2" type="ORF">Glove_346g149</name>
</gene>
<feature type="domain" description="Protein kinase" evidence="1">
    <location>
        <begin position="1"/>
        <end position="562"/>
    </location>
</feature>
<dbReference type="AlphaFoldDB" id="A0A397HEV0"/>
<evidence type="ECO:0000259" key="1">
    <source>
        <dbReference type="PROSITE" id="PS50011"/>
    </source>
</evidence>
<dbReference type="OrthoDB" id="10261027at2759"/>
<dbReference type="InterPro" id="IPR050167">
    <property type="entry name" value="Ser_Thr_protein_kinase"/>
</dbReference>
<dbReference type="EMBL" id="PQFF01000316">
    <property type="protein sequence ID" value="RHZ61625.1"/>
    <property type="molecule type" value="Genomic_DNA"/>
</dbReference>
<dbReference type="InterPro" id="IPR011009">
    <property type="entry name" value="Kinase-like_dom_sf"/>
</dbReference>
<dbReference type="Pfam" id="PF07714">
    <property type="entry name" value="PK_Tyr_Ser-Thr"/>
    <property type="match status" value="3"/>
</dbReference>
<reference evidence="2 3" key="1">
    <citation type="submission" date="2018-08" db="EMBL/GenBank/DDBJ databases">
        <title>Genome and evolution of the arbuscular mycorrhizal fungus Diversispora epigaea (formerly Glomus versiforme) and its bacterial endosymbionts.</title>
        <authorList>
            <person name="Sun X."/>
            <person name="Fei Z."/>
            <person name="Harrison M."/>
        </authorList>
    </citation>
    <scope>NUCLEOTIDE SEQUENCE [LARGE SCALE GENOMIC DNA]</scope>
    <source>
        <strain evidence="2 3">IT104</strain>
    </source>
</reference>
<dbReference type="SUPFAM" id="SSF56112">
    <property type="entry name" value="Protein kinase-like (PK-like)"/>
    <property type="match status" value="4"/>
</dbReference>